<evidence type="ECO:0000256" key="4">
    <source>
        <dbReference type="ARBA" id="ARBA00022982"/>
    </source>
</evidence>
<evidence type="ECO:0000256" key="3">
    <source>
        <dbReference type="ARBA" id="ARBA00022448"/>
    </source>
</evidence>
<reference evidence="12 13" key="1">
    <citation type="submission" date="2019-02" db="EMBL/GenBank/DDBJ databases">
        <authorList>
            <person name="Manzano-Marin A."/>
            <person name="Manzano-Marin A."/>
        </authorList>
    </citation>
    <scope>NUCLEOTIDE SEQUENCE [LARGE SCALE GENOMIC DNA]</scope>
    <source>
        <strain evidence="12 13">ErCicuneomaculata</strain>
    </source>
</reference>
<sequence>MIHLTDLNFDSIILKTEGLILVDFWAEWCNPCKMISPILDELAIEYQKKLVFAKLNIDQNSKTTSKYNIRSVPTLLLFKNSKVVATKIGMVSKTHLSELLKEFCV</sequence>
<dbReference type="PANTHER" id="PTHR45663:SF11">
    <property type="entry name" value="GEO12009P1"/>
    <property type="match status" value="1"/>
</dbReference>
<accession>A0A451D1G5</accession>
<feature type="site" description="Contributes to redox potential value" evidence="9">
    <location>
        <position position="30"/>
    </location>
</feature>
<dbReference type="Gene3D" id="3.40.30.10">
    <property type="entry name" value="Glutaredoxin"/>
    <property type="match status" value="1"/>
</dbReference>
<keyword evidence="5 10" id="KW-1015">Disulfide bond</keyword>
<organism evidence="12 13">
    <name type="scientific">Candidatus Erwinia haradaeae</name>
    <dbReference type="NCBI Taxonomy" id="1922217"/>
    <lineage>
        <taxon>Bacteria</taxon>
        <taxon>Pseudomonadati</taxon>
        <taxon>Pseudomonadota</taxon>
        <taxon>Gammaproteobacteria</taxon>
        <taxon>Enterobacterales</taxon>
        <taxon>Erwiniaceae</taxon>
        <taxon>Erwinia</taxon>
    </lineage>
</organism>
<dbReference type="FunFam" id="3.40.30.10:FF:000001">
    <property type="entry name" value="Thioredoxin"/>
    <property type="match status" value="1"/>
</dbReference>
<dbReference type="GO" id="GO:0005829">
    <property type="term" value="C:cytosol"/>
    <property type="evidence" value="ECO:0007669"/>
    <property type="project" value="TreeGrafter"/>
</dbReference>
<comment type="function">
    <text evidence="1">Participates in various redox reactions through the reversible oxidation of its active center dithiol to a disulfide and catalyzes dithiol-disulfide exchange reactions.</text>
</comment>
<evidence type="ECO:0000256" key="2">
    <source>
        <dbReference type="ARBA" id="ARBA00008987"/>
    </source>
</evidence>
<dbReference type="CDD" id="cd02947">
    <property type="entry name" value="TRX_family"/>
    <property type="match status" value="1"/>
</dbReference>
<dbReference type="NCBIfam" id="NF006898">
    <property type="entry name" value="PRK09381.1"/>
    <property type="match status" value="1"/>
</dbReference>
<evidence type="ECO:0000256" key="7">
    <source>
        <dbReference type="NCBIfam" id="TIGR01068"/>
    </source>
</evidence>
<dbReference type="Pfam" id="PF00085">
    <property type="entry name" value="Thioredoxin"/>
    <property type="match status" value="1"/>
</dbReference>
<dbReference type="GO" id="GO:0045454">
    <property type="term" value="P:cell redox homeostasis"/>
    <property type="evidence" value="ECO:0007669"/>
    <property type="project" value="TreeGrafter"/>
</dbReference>
<dbReference type="NCBIfam" id="TIGR01068">
    <property type="entry name" value="thioredoxin"/>
    <property type="match status" value="1"/>
</dbReference>
<feature type="active site" description="Nucleophile" evidence="9">
    <location>
        <position position="29"/>
    </location>
</feature>
<evidence type="ECO:0000313" key="12">
    <source>
        <dbReference type="EMBL" id="VFP79455.1"/>
    </source>
</evidence>
<keyword evidence="6 10" id="KW-0676">Redox-active center</keyword>
<keyword evidence="4" id="KW-0249">Electron transport</keyword>
<dbReference type="PANTHER" id="PTHR45663">
    <property type="entry name" value="GEO12009P1"/>
    <property type="match status" value="1"/>
</dbReference>
<evidence type="ECO:0000313" key="13">
    <source>
        <dbReference type="Proteomes" id="UP000294412"/>
    </source>
</evidence>
<evidence type="ECO:0000256" key="6">
    <source>
        <dbReference type="ARBA" id="ARBA00023284"/>
    </source>
</evidence>
<comment type="similarity">
    <text evidence="2 8">Belongs to the thioredoxin family.</text>
</comment>
<feature type="site" description="Contributes to redox potential value" evidence="9">
    <location>
        <position position="31"/>
    </location>
</feature>
<dbReference type="PRINTS" id="PR00421">
    <property type="entry name" value="THIOREDOXIN"/>
</dbReference>
<dbReference type="InterPro" id="IPR013766">
    <property type="entry name" value="Thioredoxin_domain"/>
</dbReference>
<dbReference type="InterPro" id="IPR036249">
    <property type="entry name" value="Thioredoxin-like_sf"/>
</dbReference>
<dbReference type="InterPro" id="IPR005746">
    <property type="entry name" value="Thioredoxin"/>
</dbReference>
<keyword evidence="3" id="KW-0813">Transport</keyword>
<feature type="active site" description="Nucleophile" evidence="9">
    <location>
        <position position="32"/>
    </location>
</feature>
<feature type="domain" description="Thioredoxin" evidence="11">
    <location>
        <begin position="1"/>
        <end position="105"/>
    </location>
</feature>
<protein>
    <recommendedName>
        <fullName evidence="7 8">Thioredoxin</fullName>
    </recommendedName>
</protein>
<dbReference type="SUPFAM" id="SSF52833">
    <property type="entry name" value="Thioredoxin-like"/>
    <property type="match status" value="1"/>
</dbReference>
<gene>
    <name evidence="12" type="primary">trxA</name>
    <name evidence="12" type="ORF">ERCICUMA2628_004</name>
</gene>
<dbReference type="PIRSF" id="PIRSF000077">
    <property type="entry name" value="Thioredoxin"/>
    <property type="match status" value="1"/>
</dbReference>
<dbReference type="PROSITE" id="PS51352">
    <property type="entry name" value="THIOREDOXIN_2"/>
    <property type="match status" value="1"/>
</dbReference>
<feature type="disulfide bond" description="Redox-active" evidence="10">
    <location>
        <begin position="29"/>
        <end position="32"/>
    </location>
</feature>
<feature type="site" description="Deprotonates C-terminal active site Cys" evidence="9">
    <location>
        <position position="23"/>
    </location>
</feature>
<dbReference type="EMBL" id="LR217703">
    <property type="protein sequence ID" value="VFP79455.1"/>
    <property type="molecule type" value="Genomic_DNA"/>
</dbReference>
<dbReference type="Proteomes" id="UP000294412">
    <property type="component" value="Chromosome"/>
</dbReference>
<evidence type="ECO:0000256" key="10">
    <source>
        <dbReference type="PIRSR" id="PIRSR000077-4"/>
    </source>
</evidence>
<dbReference type="AlphaFoldDB" id="A0A451D1G5"/>
<name>A0A451D1G5_9GAMM</name>
<evidence type="ECO:0000256" key="1">
    <source>
        <dbReference type="ARBA" id="ARBA00003318"/>
    </source>
</evidence>
<evidence type="ECO:0000259" key="11">
    <source>
        <dbReference type="PROSITE" id="PS51352"/>
    </source>
</evidence>
<dbReference type="OrthoDB" id="9790390at2"/>
<evidence type="ECO:0000256" key="5">
    <source>
        <dbReference type="ARBA" id="ARBA00023157"/>
    </source>
</evidence>
<evidence type="ECO:0000256" key="8">
    <source>
        <dbReference type="PIRNR" id="PIRNR000077"/>
    </source>
</evidence>
<proteinExistence type="inferred from homology"/>
<dbReference type="RefSeq" id="WP_157993263.1">
    <property type="nucleotide sequence ID" value="NZ_LR217703.1"/>
</dbReference>
<dbReference type="GO" id="GO:0015035">
    <property type="term" value="F:protein-disulfide reductase activity"/>
    <property type="evidence" value="ECO:0007669"/>
    <property type="project" value="UniProtKB-UniRule"/>
</dbReference>
<evidence type="ECO:0000256" key="9">
    <source>
        <dbReference type="PIRSR" id="PIRSR000077-1"/>
    </source>
</evidence>